<feature type="region of interest" description="Disordered" evidence="1">
    <location>
        <begin position="1"/>
        <end position="40"/>
    </location>
</feature>
<evidence type="ECO:0000313" key="2">
    <source>
        <dbReference type="Proteomes" id="UP001318040"/>
    </source>
</evidence>
<organism evidence="2 3">
    <name type="scientific">Petromyzon marinus</name>
    <name type="common">Sea lamprey</name>
    <dbReference type="NCBI Taxonomy" id="7757"/>
    <lineage>
        <taxon>Eukaryota</taxon>
        <taxon>Metazoa</taxon>
        <taxon>Chordata</taxon>
        <taxon>Craniata</taxon>
        <taxon>Vertebrata</taxon>
        <taxon>Cyclostomata</taxon>
        <taxon>Hyperoartia</taxon>
        <taxon>Petromyzontiformes</taxon>
        <taxon>Petromyzontidae</taxon>
        <taxon>Petromyzon</taxon>
    </lineage>
</organism>
<dbReference type="Proteomes" id="UP001318040">
    <property type="component" value="Chromosome 11"/>
</dbReference>
<dbReference type="AlphaFoldDB" id="A0AAJ7T063"/>
<sequence length="157" mass="17496">MSTVCKYRHRGDKGGRAWCEPPTPEDRRAGPPSQIASPRKQQRSRCSMYCWITAFLLELLLLEAPSTNSDDQDPPVAESRSARSSPARGATGSPTTPRTRAGRRSWGLHPAVARRVWWELNTSGATRLLGTARRSWRSPGQLAWLQCNANSQGRNRV</sequence>
<dbReference type="RefSeq" id="XP_032807783.1">
    <property type="nucleotide sequence ID" value="XM_032951892.1"/>
</dbReference>
<reference evidence="3" key="1">
    <citation type="submission" date="2025-08" db="UniProtKB">
        <authorList>
            <consortium name="RefSeq"/>
        </authorList>
    </citation>
    <scope>IDENTIFICATION</scope>
    <source>
        <tissue evidence="3">Sperm</tissue>
    </source>
</reference>
<keyword evidence="2" id="KW-1185">Reference proteome</keyword>
<gene>
    <name evidence="3" type="primary">LOC116941166</name>
</gene>
<name>A0AAJ7T063_PETMA</name>
<evidence type="ECO:0000313" key="3">
    <source>
        <dbReference type="RefSeq" id="XP_032807783.1"/>
    </source>
</evidence>
<accession>A0AAJ7T063</accession>
<feature type="compositionally biased region" description="Basic residues" evidence="1">
    <location>
        <begin position="1"/>
        <end position="11"/>
    </location>
</feature>
<feature type="region of interest" description="Disordered" evidence="1">
    <location>
        <begin position="66"/>
        <end position="106"/>
    </location>
</feature>
<evidence type="ECO:0000256" key="1">
    <source>
        <dbReference type="SAM" id="MobiDB-lite"/>
    </source>
</evidence>
<proteinExistence type="predicted"/>
<protein>
    <submittedName>
        <fullName evidence="3">Uncharacterized protein LOC116941166 isoform X2</fullName>
    </submittedName>
</protein>
<feature type="compositionally biased region" description="Low complexity" evidence="1">
    <location>
        <begin position="74"/>
        <end position="88"/>
    </location>
</feature>